<organism evidence="1 2">
    <name type="scientific">Haematococcus lacustris</name>
    <name type="common">Green alga</name>
    <name type="synonym">Haematococcus pluvialis</name>
    <dbReference type="NCBI Taxonomy" id="44745"/>
    <lineage>
        <taxon>Eukaryota</taxon>
        <taxon>Viridiplantae</taxon>
        <taxon>Chlorophyta</taxon>
        <taxon>core chlorophytes</taxon>
        <taxon>Chlorophyceae</taxon>
        <taxon>CS clade</taxon>
        <taxon>Chlamydomonadales</taxon>
        <taxon>Haematococcaceae</taxon>
        <taxon>Haematococcus</taxon>
    </lineage>
</organism>
<accession>A0A699YLT0</accession>
<reference evidence="1 2" key="1">
    <citation type="submission" date="2020-02" db="EMBL/GenBank/DDBJ databases">
        <title>Draft genome sequence of Haematococcus lacustris strain NIES-144.</title>
        <authorList>
            <person name="Morimoto D."/>
            <person name="Nakagawa S."/>
            <person name="Yoshida T."/>
            <person name="Sawayama S."/>
        </authorList>
    </citation>
    <scope>NUCLEOTIDE SEQUENCE [LARGE SCALE GENOMIC DNA]</scope>
    <source>
        <strain evidence="1 2">NIES-144</strain>
    </source>
</reference>
<keyword evidence="2" id="KW-1185">Reference proteome</keyword>
<dbReference type="InterPro" id="IPR016161">
    <property type="entry name" value="Ald_DH/histidinol_DH"/>
</dbReference>
<evidence type="ECO:0000313" key="2">
    <source>
        <dbReference type="Proteomes" id="UP000485058"/>
    </source>
</evidence>
<dbReference type="EMBL" id="BLLF01000121">
    <property type="protein sequence ID" value="GFH07866.1"/>
    <property type="molecule type" value="Genomic_DNA"/>
</dbReference>
<evidence type="ECO:0008006" key="3">
    <source>
        <dbReference type="Google" id="ProtNLM"/>
    </source>
</evidence>
<dbReference type="InterPro" id="IPR020593">
    <property type="entry name" value="G-glutamylP_reductase_CS"/>
</dbReference>
<dbReference type="Gene3D" id="3.40.605.10">
    <property type="entry name" value="Aldehyde Dehydrogenase, Chain A, domain 1"/>
    <property type="match status" value="3"/>
</dbReference>
<protein>
    <recommendedName>
        <fullName evidence="3">Glutamate-5-semialdehyde dehydrogenase</fullName>
    </recommendedName>
</protein>
<dbReference type="PANTHER" id="PTHR11063:SF8">
    <property type="entry name" value="DELTA-1-PYRROLINE-5-CARBOXYLATE SYNTHASE"/>
    <property type="match status" value="1"/>
</dbReference>
<name>A0A699YLT0_HAELA</name>
<proteinExistence type="predicted"/>
<evidence type="ECO:0000313" key="1">
    <source>
        <dbReference type="EMBL" id="GFH07866.1"/>
    </source>
</evidence>
<gene>
    <name evidence="1" type="ORF">HaLaN_02730</name>
</gene>
<dbReference type="AlphaFoldDB" id="A0A699YLT0"/>
<dbReference type="InterPro" id="IPR016162">
    <property type="entry name" value="Ald_DH_N"/>
</dbReference>
<dbReference type="InterPro" id="IPR016163">
    <property type="entry name" value="Ald_DH_C"/>
</dbReference>
<comment type="caution">
    <text evidence="1">The sequence shown here is derived from an EMBL/GenBank/DDBJ whole genome shotgun (WGS) entry which is preliminary data.</text>
</comment>
<dbReference type="PANTHER" id="PTHR11063">
    <property type="entry name" value="GLUTAMATE SEMIALDEHYDE DEHYDROGENASE"/>
    <property type="match status" value="1"/>
</dbReference>
<dbReference type="Proteomes" id="UP000485058">
    <property type="component" value="Unassembled WGS sequence"/>
</dbReference>
<dbReference type="GO" id="GO:0004350">
    <property type="term" value="F:glutamate-5-semialdehyde dehydrogenase activity"/>
    <property type="evidence" value="ECO:0007669"/>
    <property type="project" value="InterPro"/>
</dbReference>
<sequence>MALRARAASRALQSLPSLQRQLMLERLANSLEASTEEIMAANSLDVQQAQGKVGDALLQRLVLKPAKIAQLAAGIRAIAQQAVGPQLGADLIGLVTSREQINDLLALDDVIDLVIPRGGNALVTFIQRNTRIPVLGHADGICHAYVDAAADLDMAVKVVVDGKTDYPAACNAIEKAAGVTVHSDCPQVLAVCGPLPAPPAQRHEYSSMDVSLLVVPDMTQALQHIHAFGSSHTETIITEDAAAATAFLTGTDAACVFHNASPRFADGFRFGLGAEVGVSTSRIHARGPVGVEGLLTTKWLLRGAGHIVAKDTGVTYTHKLLPLA</sequence>
<dbReference type="PROSITE" id="PS01223">
    <property type="entry name" value="PROA"/>
    <property type="match status" value="1"/>
</dbReference>
<dbReference type="Gene3D" id="3.40.309.10">
    <property type="entry name" value="Aldehyde Dehydrogenase, Chain A, domain 2"/>
    <property type="match status" value="1"/>
</dbReference>
<dbReference type="SUPFAM" id="SSF53720">
    <property type="entry name" value="ALDH-like"/>
    <property type="match status" value="1"/>
</dbReference>